<dbReference type="EMBL" id="JAABOO010000002">
    <property type="protein sequence ID" value="NER13771.1"/>
    <property type="molecule type" value="Genomic_DNA"/>
</dbReference>
<accession>A0A6P0UK74</accession>
<name>A0A6P0UK74_9FLAO</name>
<proteinExistence type="predicted"/>
<organism evidence="2 3">
    <name type="scientific">Leptobacterium flavescens</name>
    <dbReference type="NCBI Taxonomy" id="472055"/>
    <lineage>
        <taxon>Bacteria</taxon>
        <taxon>Pseudomonadati</taxon>
        <taxon>Bacteroidota</taxon>
        <taxon>Flavobacteriia</taxon>
        <taxon>Flavobacteriales</taxon>
        <taxon>Flavobacteriaceae</taxon>
        <taxon>Leptobacterium</taxon>
    </lineage>
</organism>
<protein>
    <submittedName>
        <fullName evidence="2">DUF4258 domain-containing protein</fullName>
    </submittedName>
</protein>
<gene>
    <name evidence="2" type="ORF">GWK08_09995</name>
</gene>
<dbReference type="RefSeq" id="WP_163606908.1">
    <property type="nucleotide sequence ID" value="NZ_JAABOO010000002.1"/>
</dbReference>
<keyword evidence="1" id="KW-0472">Membrane</keyword>
<evidence type="ECO:0000256" key="1">
    <source>
        <dbReference type="SAM" id="Phobius"/>
    </source>
</evidence>
<evidence type="ECO:0000313" key="3">
    <source>
        <dbReference type="Proteomes" id="UP000468581"/>
    </source>
</evidence>
<sequence>MPFLRRLGYYLGGVALGLIILAFFFRKKSTEFCYSPNCRVLKNIRSKQITYPNSDTLVIHSILKNGDVVFSKSDTKSKPCKTYVIEGKSEEKLIELKVKNCDSTAVVQEVNYLD</sequence>
<dbReference type="AlphaFoldDB" id="A0A6P0UK74"/>
<feature type="transmembrane region" description="Helical" evidence="1">
    <location>
        <begin position="7"/>
        <end position="25"/>
    </location>
</feature>
<comment type="caution">
    <text evidence="2">The sequence shown here is derived from an EMBL/GenBank/DDBJ whole genome shotgun (WGS) entry which is preliminary data.</text>
</comment>
<reference evidence="2 3" key="1">
    <citation type="submission" date="2020-01" db="EMBL/GenBank/DDBJ databases">
        <title>Leptobacterium flavescens.</title>
        <authorList>
            <person name="Wang G."/>
        </authorList>
    </citation>
    <scope>NUCLEOTIDE SEQUENCE [LARGE SCALE GENOMIC DNA]</scope>
    <source>
        <strain evidence="2 3">KCTC 22160</strain>
    </source>
</reference>
<evidence type="ECO:0000313" key="2">
    <source>
        <dbReference type="EMBL" id="NER13771.1"/>
    </source>
</evidence>
<dbReference type="Proteomes" id="UP000468581">
    <property type="component" value="Unassembled WGS sequence"/>
</dbReference>
<keyword evidence="1" id="KW-0812">Transmembrane</keyword>
<keyword evidence="3" id="KW-1185">Reference proteome</keyword>
<keyword evidence="1" id="KW-1133">Transmembrane helix</keyword>